<gene>
    <name evidence="3" type="ORF">M5X04_04845</name>
</gene>
<feature type="domain" description="SLH" evidence="2">
    <location>
        <begin position="1125"/>
        <end position="1189"/>
    </location>
</feature>
<keyword evidence="1" id="KW-0732">Signal</keyword>
<feature type="chain" id="PRO_5045173363" evidence="1">
    <location>
        <begin position="32"/>
        <end position="1338"/>
    </location>
</feature>
<feature type="domain" description="SLH" evidence="2">
    <location>
        <begin position="1199"/>
        <end position="1262"/>
    </location>
</feature>
<evidence type="ECO:0000259" key="2">
    <source>
        <dbReference type="PROSITE" id="PS51272"/>
    </source>
</evidence>
<dbReference type="RefSeq" id="WP_021257142.1">
    <property type="nucleotide sequence ID" value="NZ_JAMDLY010000006.1"/>
</dbReference>
<evidence type="ECO:0000313" key="4">
    <source>
        <dbReference type="Proteomes" id="UP001527090"/>
    </source>
</evidence>
<evidence type="ECO:0000256" key="1">
    <source>
        <dbReference type="SAM" id="SignalP"/>
    </source>
</evidence>
<dbReference type="EMBL" id="JAMDLY010000006">
    <property type="protein sequence ID" value="MCY9528666.1"/>
    <property type="molecule type" value="Genomic_DNA"/>
</dbReference>
<proteinExistence type="predicted"/>
<evidence type="ECO:0000313" key="3">
    <source>
        <dbReference type="EMBL" id="MCY9528666.1"/>
    </source>
</evidence>
<protein>
    <submittedName>
        <fullName evidence="3">S-layer homology domain-containing protein</fullName>
    </submittedName>
</protein>
<dbReference type="PROSITE" id="PS51272">
    <property type="entry name" value="SLH"/>
    <property type="match status" value="3"/>
</dbReference>
<dbReference type="InterPro" id="IPR001119">
    <property type="entry name" value="SLH_dom"/>
</dbReference>
<feature type="domain" description="SLH" evidence="2">
    <location>
        <begin position="1268"/>
        <end position="1338"/>
    </location>
</feature>
<organism evidence="3 4">
    <name type="scientific">Paenibacillus alvei</name>
    <name type="common">Bacillus alvei</name>
    <dbReference type="NCBI Taxonomy" id="44250"/>
    <lineage>
        <taxon>Bacteria</taxon>
        <taxon>Bacillati</taxon>
        <taxon>Bacillota</taxon>
        <taxon>Bacilli</taxon>
        <taxon>Bacillales</taxon>
        <taxon>Paenibacillaceae</taxon>
        <taxon>Paenibacillus</taxon>
    </lineage>
</organism>
<dbReference type="Pfam" id="PF00395">
    <property type="entry name" value="SLH"/>
    <property type="match status" value="3"/>
</dbReference>
<keyword evidence="4" id="KW-1185">Reference proteome</keyword>
<accession>A0ABT4E8H7</accession>
<sequence>MKKLVSILLTLALVVTLIPASLGTAVSTAFAASANHFVFPNEQYSPTSARITNSERVTLEGTLNGVNGNSISYSVYKLNKNPDPNATDKYLVDQNDKREGQTANIMINGSKIQLYNLQLYPGLNQVTFKGLQGMSDVYDSIFIEYRNGPTMYDMSVSLDGNVYNLKEDESTIVYSDASQGKKSVNVSISGKAPNADKVQIEVNGRSWSFGVSKSNDWTFFASPIAIEQGRNLVKIKVFNGTQSVETTREVAFFNGDVTFHDVHMKESGGTTKYDLSQSPTITAATNGVIYGRVLIPYDATKAKPTSVGVAYETIETGSGNKTNGNATNVVEVSSNPKFVEYSFEIPGAVKQDVRTNITLTSTNYALSTPSLQSMSGFSVLLKDAGKPYIYAANYLSGYNNAMTPGEAVALQGGKLDGAQLFSMPAAIQFLVPNGSSPRISIKSVTDALGKTQPTSSYNLNPTIVAEDVTVENINGVPTSMSRVVYLIDKLPSTGKQTIVFGLDGSTETYTATVTLLYGPYVKYDGAFDGQKIYTDTTDANRQDQVMKELQDLAGQIYNIANEEELKYSGKDQTVFFSINNTTLELAPISGTNKSKFKLVNQKDAFNALYMGDNKIKFVFRSQKSHYENTITVTLIPTNLPVIPAPETDGIYPYSTTYPDPKPNDPRFEKKGGVYLTREAQMNVYGTFDFVDLGKNKAEIEGKLTSLRGSGTTKNELQNYKLVIQSPVLKNDKNPLGKIEWTLENMFTDKNGDTYNSSAVVNGISVYYDNDKQYFSFIIKGISLPGDGTPVAMNMTVFNSGEGGPRATYRLEVVPVDVPYTILKPALEKRVVNQNFVEVIIDSPGAEKVVINKIPAEKIIYYPSYDKTQKPYENAYRAFVVGLKANKDNKIEIAISRGKDTFKNTITVKYVPTSIPGAQYMEPMKKSHKVFEGIVNLTFEKGANLVRRDYNVPQNFKNQVFSGHNLLFAIANSFDGEVDRREFEYQPANYDLAKIEAKNIFEASFPERFIKAGPVIWMDPGQADDIKTESVYDPIKYGVEPYQYPGSPIEMFYKRDLRNELIMSKPGKLTLSYDKNVTDDGGRTVSVFRFDSELQQWENIGGVVDSKKHTVTVPITRFGYYVVGKMSYSYHDVVQHPYARDFIETIFAKGVMNPFDPFSMFGTDMYVSRGEFTRMIVRAKEMPLNYDGKKHFNDVVVPAADKMNTINVNQLWDFRYVETAARDGIVRGVSPNEFGGDYSIIRQDAAVMLAKALNMKLETKRDKVRKDLLKYFQDADKIDYYAQPAVLAIAKKGFITGVPIDPSDPKKGYVFQPSANMLRGDAALIMARAMIDLKKLPKM</sequence>
<dbReference type="Proteomes" id="UP001527090">
    <property type="component" value="Unassembled WGS sequence"/>
</dbReference>
<reference evidence="3 4" key="1">
    <citation type="submission" date="2022-05" db="EMBL/GenBank/DDBJ databases">
        <title>Genome Sequencing of Bee-Associated Microbes.</title>
        <authorList>
            <person name="Dunlap C."/>
        </authorList>
    </citation>
    <scope>NUCLEOTIDE SEQUENCE [LARGE SCALE GENOMIC DNA]</scope>
    <source>
        <strain evidence="3 4">NRRL NRS-750</strain>
    </source>
</reference>
<comment type="caution">
    <text evidence="3">The sequence shown here is derived from an EMBL/GenBank/DDBJ whole genome shotgun (WGS) entry which is preliminary data.</text>
</comment>
<name>A0ABT4E8H7_PAEAL</name>
<feature type="signal peptide" evidence="1">
    <location>
        <begin position="1"/>
        <end position="31"/>
    </location>
</feature>